<dbReference type="OrthoDB" id="100006at2759"/>
<keyword evidence="4 6" id="KW-0472">Membrane</keyword>
<feature type="transmembrane region" description="Helical" evidence="6">
    <location>
        <begin position="62"/>
        <end position="84"/>
    </location>
</feature>
<accession>A0A3D8RW94</accession>
<evidence type="ECO:0000256" key="2">
    <source>
        <dbReference type="ARBA" id="ARBA00022692"/>
    </source>
</evidence>
<evidence type="ECO:0000313" key="9">
    <source>
        <dbReference type="Proteomes" id="UP000256328"/>
    </source>
</evidence>
<feature type="region of interest" description="Disordered" evidence="5">
    <location>
        <begin position="376"/>
        <end position="411"/>
    </location>
</feature>
<feature type="transmembrane region" description="Helical" evidence="6">
    <location>
        <begin position="104"/>
        <end position="124"/>
    </location>
</feature>
<dbReference type="GO" id="GO:0007189">
    <property type="term" value="P:adenylate cyclase-activating G protein-coupled receptor signaling pathway"/>
    <property type="evidence" value="ECO:0007669"/>
    <property type="project" value="TreeGrafter"/>
</dbReference>
<dbReference type="Gene3D" id="1.20.1070.10">
    <property type="entry name" value="Rhodopsin 7-helix transmembrane proteins"/>
    <property type="match status" value="1"/>
</dbReference>
<reference evidence="8 9" key="1">
    <citation type="journal article" date="2018" name="IMA Fungus">
        <title>IMA Genome-F 9: Draft genome sequence of Annulohypoxylon stygium, Aspergillus mulundensis, Berkeleyomyces basicola (syn. Thielaviopsis basicola), Ceratocystis smalleyi, two Cercospora beticola strains, Coleophoma cylindrospora, Fusarium fracticaudum, Phialophora cf. hyalina, and Morchella septimelata.</title>
        <authorList>
            <person name="Wingfield B.D."/>
            <person name="Bills G.F."/>
            <person name="Dong Y."/>
            <person name="Huang W."/>
            <person name="Nel W.J."/>
            <person name="Swalarsk-Parry B.S."/>
            <person name="Vaghefi N."/>
            <person name="Wilken P.M."/>
            <person name="An Z."/>
            <person name="de Beer Z.W."/>
            <person name="De Vos L."/>
            <person name="Chen L."/>
            <person name="Duong T.A."/>
            <person name="Gao Y."/>
            <person name="Hammerbacher A."/>
            <person name="Kikkert J.R."/>
            <person name="Li Y."/>
            <person name="Li H."/>
            <person name="Li K."/>
            <person name="Li Q."/>
            <person name="Liu X."/>
            <person name="Ma X."/>
            <person name="Naidoo K."/>
            <person name="Pethybridge S.J."/>
            <person name="Sun J."/>
            <person name="Steenkamp E.T."/>
            <person name="van der Nest M.A."/>
            <person name="van Wyk S."/>
            <person name="Wingfield M.J."/>
            <person name="Xiong C."/>
            <person name="Yue Q."/>
            <person name="Zhang X."/>
        </authorList>
    </citation>
    <scope>NUCLEOTIDE SEQUENCE [LARGE SCALE GENOMIC DNA]</scope>
    <source>
        <strain evidence="8 9">BP5796</strain>
    </source>
</reference>
<evidence type="ECO:0000256" key="3">
    <source>
        <dbReference type="ARBA" id="ARBA00022989"/>
    </source>
</evidence>
<feature type="domain" description="Glucose receptor Git3-like N-terminal" evidence="7">
    <location>
        <begin position="65"/>
        <end position="212"/>
    </location>
</feature>
<evidence type="ECO:0000259" key="7">
    <source>
        <dbReference type="Pfam" id="PF11710"/>
    </source>
</evidence>
<dbReference type="SUPFAM" id="SSF81321">
    <property type="entry name" value="Family A G protein-coupled receptor-like"/>
    <property type="match status" value="1"/>
</dbReference>
<feature type="transmembrane region" description="Helical" evidence="6">
    <location>
        <begin position="187"/>
        <end position="208"/>
    </location>
</feature>
<sequence>MALSKQSQRLSPLPPVLSHGLIAVSTLGLLSFCCSASLFLYLTYRLIVWRTKTGSQAPTNQFLFLIYNLLFADIQQSLGFLLNISALQKDAIDVGSSDCWAQGWFISTGLANSVFILAIAVHTFMSVVRQYRMPSWAFYSWVCVCWLFVYVMAIIGPLLYKDTFYVRAAAWCWVNEDYQKERLWLHYMWVFVAMFSTFILYIMIFIYVQRNSLRNAQALPSSSRTSTTQSLAHGATPMMLLYPFIYTLCTAPLAAGRIASMAGRDISLAYFCVAGSMIACNGWLDVLLYATTRRAIVFSEAPPSEETGLETFAFLGKGHEMGNVTTIQATSQAHGRSSSRTVRKELSRNESTENLYGMALGHIEIKESVKVTVEDFTSRSGSGSRSEPRRTPLARSGSWDERNSVKSMLGH</sequence>
<dbReference type="AlphaFoldDB" id="A0A3D8RW94"/>
<keyword evidence="9" id="KW-1185">Reference proteome</keyword>
<dbReference type="Pfam" id="PF11710">
    <property type="entry name" value="Git3"/>
    <property type="match status" value="1"/>
</dbReference>
<dbReference type="EMBL" id="PDLN01000008">
    <property type="protein sequence ID" value="RDW78285.1"/>
    <property type="molecule type" value="Genomic_DNA"/>
</dbReference>
<feature type="transmembrane region" description="Helical" evidence="6">
    <location>
        <begin position="268"/>
        <end position="290"/>
    </location>
</feature>
<organism evidence="8 9">
    <name type="scientific">Coleophoma crateriformis</name>
    <dbReference type="NCBI Taxonomy" id="565419"/>
    <lineage>
        <taxon>Eukaryota</taxon>
        <taxon>Fungi</taxon>
        <taxon>Dikarya</taxon>
        <taxon>Ascomycota</taxon>
        <taxon>Pezizomycotina</taxon>
        <taxon>Leotiomycetes</taxon>
        <taxon>Helotiales</taxon>
        <taxon>Dermateaceae</taxon>
        <taxon>Coleophoma</taxon>
    </lineage>
</organism>
<proteinExistence type="predicted"/>
<dbReference type="PANTHER" id="PTHR23112:SF37">
    <property type="entry name" value="G PROTEIN-COUPLED RECEPTOR GPR1"/>
    <property type="match status" value="1"/>
</dbReference>
<evidence type="ECO:0000256" key="1">
    <source>
        <dbReference type="ARBA" id="ARBA00004141"/>
    </source>
</evidence>
<dbReference type="PANTHER" id="PTHR23112">
    <property type="entry name" value="G PROTEIN-COUPLED RECEPTOR 157-RELATED"/>
    <property type="match status" value="1"/>
</dbReference>
<feature type="transmembrane region" description="Helical" evidence="6">
    <location>
        <begin position="240"/>
        <end position="262"/>
    </location>
</feature>
<gene>
    <name evidence="8" type="ORF">BP5796_06137</name>
</gene>
<evidence type="ECO:0000256" key="4">
    <source>
        <dbReference type="ARBA" id="ARBA00023136"/>
    </source>
</evidence>
<dbReference type="InterPro" id="IPR023041">
    <property type="entry name" value="Glucose_rcpt_Git3-like_N"/>
</dbReference>
<evidence type="ECO:0000313" key="8">
    <source>
        <dbReference type="EMBL" id="RDW78285.1"/>
    </source>
</evidence>
<evidence type="ECO:0000256" key="6">
    <source>
        <dbReference type="SAM" id="Phobius"/>
    </source>
</evidence>
<evidence type="ECO:0000256" key="5">
    <source>
        <dbReference type="SAM" id="MobiDB-lite"/>
    </source>
</evidence>
<keyword evidence="2 6" id="KW-0812">Transmembrane</keyword>
<comment type="subcellular location">
    <subcellularLocation>
        <location evidence="1">Membrane</location>
        <topology evidence="1">Multi-pass membrane protein</topology>
    </subcellularLocation>
</comment>
<feature type="transmembrane region" description="Helical" evidence="6">
    <location>
        <begin position="136"/>
        <end position="160"/>
    </location>
</feature>
<comment type="caution">
    <text evidence="8">The sequence shown here is derived from an EMBL/GenBank/DDBJ whole genome shotgun (WGS) entry which is preliminary data.</text>
</comment>
<dbReference type="Proteomes" id="UP000256328">
    <property type="component" value="Unassembled WGS sequence"/>
</dbReference>
<name>A0A3D8RW94_9HELO</name>
<keyword evidence="3 6" id="KW-1133">Transmembrane helix</keyword>
<feature type="transmembrane region" description="Helical" evidence="6">
    <location>
        <begin position="20"/>
        <end position="42"/>
    </location>
</feature>
<dbReference type="GO" id="GO:0005886">
    <property type="term" value="C:plasma membrane"/>
    <property type="evidence" value="ECO:0007669"/>
    <property type="project" value="TreeGrafter"/>
</dbReference>
<dbReference type="GO" id="GO:0004930">
    <property type="term" value="F:G protein-coupled receptor activity"/>
    <property type="evidence" value="ECO:0007669"/>
    <property type="project" value="TreeGrafter"/>
</dbReference>
<protein>
    <recommendedName>
        <fullName evidence="7">Glucose receptor Git3-like N-terminal domain-containing protein</fullName>
    </recommendedName>
</protein>